<dbReference type="AlphaFoldDB" id="A0A1E5VS63"/>
<gene>
    <name evidence="1" type="ORF">BAE44_0011025</name>
</gene>
<reference evidence="1 2" key="1">
    <citation type="submission" date="2016-09" db="EMBL/GenBank/DDBJ databases">
        <title>The draft genome of Dichanthelium oligosanthes: A C3 panicoid grass species.</title>
        <authorList>
            <person name="Studer A.J."/>
            <person name="Schnable J.C."/>
            <person name="Brutnell T.P."/>
        </authorList>
    </citation>
    <scope>NUCLEOTIDE SEQUENCE [LARGE SCALE GENOMIC DNA]</scope>
    <source>
        <strain evidence="2">cv. Kellogg 1175</strain>
        <tissue evidence="1">Leaf</tissue>
    </source>
</reference>
<sequence length="87" mass="9487">MPQSPSGFCTARTETKAARRTMHPAIHHLCHCEIGRATLAVGVGENGDRIIAAIFRGRLPDVYSIVYTHAVQCASTLPLLVDFHLAF</sequence>
<keyword evidence="2" id="KW-1185">Reference proteome</keyword>
<name>A0A1E5VS63_9POAL</name>
<organism evidence="1 2">
    <name type="scientific">Dichanthelium oligosanthes</name>
    <dbReference type="NCBI Taxonomy" id="888268"/>
    <lineage>
        <taxon>Eukaryota</taxon>
        <taxon>Viridiplantae</taxon>
        <taxon>Streptophyta</taxon>
        <taxon>Embryophyta</taxon>
        <taxon>Tracheophyta</taxon>
        <taxon>Spermatophyta</taxon>
        <taxon>Magnoliopsida</taxon>
        <taxon>Liliopsida</taxon>
        <taxon>Poales</taxon>
        <taxon>Poaceae</taxon>
        <taxon>PACMAD clade</taxon>
        <taxon>Panicoideae</taxon>
        <taxon>Panicodae</taxon>
        <taxon>Paniceae</taxon>
        <taxon>Dichantheliinae</taxon>
        <taxon>Dichanthelium</taxon>
    </lineage>
</organism>
<protein>
    <submittedName>
        <fullName evidence="1">Uncharacterized protein</fullName>
    </submittedName>
</protein>
<evidence type="ECO:0000313" key="1">
    <source>
        <dbReference type="EMBL" id="OEL27957.1"/>
    </source>
</evidence>
<accession>A0A1E5VS63</accession>
<dbReference type="Proteomes" id="UP000095767">
    <property type="component" value="Unassembled WGS sequence"/>
</dbReference>
<comment type="caution">
    <text evidence="1">The sequence shown here is derived from an EMBL/GenBank/DDBJ whole genome shotgun (WGS) entry which is preliminary data.</text>
</comment>
<evidence type="ECO:0000313" key="2">
    <source>
        <dbReference type="Proteomes" id="UP000095767"/>
    </source>
</evidence>
<proteinExistence type="predicted"/>
<dbReference type="EMBL" id="LWDX02031255">
    <property type="protein sequence ID" value="OEL27957.1"/>
    <property type="molecule type" value="Genomic_DNA"/>
</dbReference>